<dbReference type="Proteomes" id="UP000821837">
    <property type="component" value="Unassembled WGS sequence"/>
</dbReference>
<protein>
    <submittedName>
        <fullName evidence="1">Uncharacterized protein</fullName>
    </submittedName>
</protein>
<name>A0A9D4YR82_RHISA</name>
<keyword evidence="2" id="KW-1185">Reference proteome</keyword>
<dbReference type="EMBL" id="JABSTV010000902">
    <property type="protein sequence ID" value="KAH7985458.1"/>
    <property type="molecule type" value="Genomic_DNA"/>
</dbReference>
<comment type="caution">
    <text evidence="1">The sequence shown here is derived from an EMBL/GenBank/DDBJ whole genome shotgun (WGS) entry which is preliminary data.</text>
</comment>
<gene>
    <name evidence="1" type="ORF">HPB52_025623</name>
</gene>
<reference evidence="1" key="2">
    <citation type="submission" date="2021-09" db="EMBL/GenBank/DDBJ databases">
        <authorList>
            <person name="Jia N."/>
            <person name="Wang J."/>
            <person name="Shi W."/>
            <person name="Du L."/>
            <person name="Sun Y."/>
            <person name="Zhan W."/>
            <person name="Jiang J."/>
            <person name="Wang Q."/>
            <person name="Zhang B."/>
            <person name="Ji P."/>
            <person name="Sakyi L.B."/>
            <person name="Cui X."/>
            <person name="Yuan T."/>
            <person name="Jiang B."/>
            <person name="Yang W."/>
            <person name="Lam T.T.-Y."/>
            <person name="Chang Q."/>
            <person name="Ding S."/>
            <person name="Wang X."/>
            <person name="Zhu J."/>
            <person name="Ruan X."/>
            <person name="Zhao L."/>
            <person name="Wei J."/>
            <person name="Que T."/>
            <person name="Du C."/>
            <person name="Cheng J."/>
            <person name="Dai P."/>
            <person name="Han X."/>
            <person name="Huang E."/>
            <person name="Gao Y."/>
            <person name="Liu J."/>
            <person name="Shao H."/>
            <person name="Ye R."/>
            <person name="Li L."/>
            <person name="Wei W."/>
            <person name="Wang X."/>
            <person name="Wang C."/>
            <person name="Huo Q."/>
            <person name="Li W."/>
            <person name="Guo W."/>
            <person name="Chen H."/>
            <person name="Chen S."/>
            <person name="Zhou L."/>
            <person name="Zhou L."/>
            <person name="Ni X."/>
            <person name="Tian J."/>
            <person name="Zhou Y."/>
            <person name="Sheng Y."/>
            <person name="Liu T."/>
            <person name="Pan Y."/>
            <person name="Xia L."/>
            <person name="Li J."/>
            <person name="Zhao F."/>
            <person name="Cao W."/>
        </authorList>
    </citation>
    <scope>NUCLEOTIDE SEQUENCE</scope>
    <source>
        <strain evidence="1">Rsan-2018</strain>
        <tissue evidence="1">Larvae</tissue>
    </source>
</reference>
<proteinExistence type="predicted"/>
<organism evidence="1 2">
    <name type="scientific">Rhipicephalus sanguineus</name>
    <name type="common">Brown dog tick</name>
    <name type="synonym">Ixodes sanguineus</name>
    <dbReference type="NCBI Taxonomy" id="34632"/>
    <lineage>
        <taxon>Eukaryota</taxon>
        <taxon>Metazoa</taxon>
        <taxon>Ecdysozoa</taxon>
        <taxon>Arthropoda</taxon>
        <taxon>Chelicerata</taxon>
        <taxon>Arachnida</taxon>
        <taxon>Acari</taxon>
        <taxon>Parasitiformes</taxon>
        <taxon>Ixodida</taxon>
        <taxon>Ixodoidea</taxon>
        <taxon>Ixodidae</taxon>
        <taxon>Rhipicephalinae</taxon>
        <taxon>Rhipicephalus</taxon>
        <taxon>Rhipicephalus</taxon>
    </lineage>
</organism>
<reference evidence="1" key="1">
    <citation type="journal article" date="2020" name="Cell">
        <title>Large-Scale Comparative Analyses of Tick Genomes Elucidate Their Genetic Diversity and Vector Capacities.</title>
        <authorList>
            <consortium name="Tick Genome and Microbiome Consortium (TIGMIC)"/>
            <person name="Jia N."/>
            <person name="Wang J."/>
            <person name="Shi W."/>
            <person name="Du L."/>
            <person name="Sun Y."/>
            <person name="Zhan W."/>
            <person name="Jiang J.F."/>
            <person name="Wang Q."/>
            <person name="Zhang B."/>
            <person name="Ji P."/>
            <person name="Bell-Sakyi L."/>
            <person name="Cui X.M."/>
            <person name="Yuan T.T."/>
            <person name="Jiang B.G."/>
            <person name="Yang W.F."/>
            <person name="Lam T.T."/>
            <person name="Chang Q.C."/>
            <person name="Ding S.J."/>
            <person name="Wang X.J."/>
            <person name="Zhu J.G."/>
            <person name="Ruan X.D."/>
            <person name="Zhao L."/>
            <person name="Wei J.T."/>
            <person name="Ye R.Z."/>
            <person name="Que T.C."/>
            <person name="Du C.H."/>
            <person name="Zhou Y.H."/>
            <person name="Cheng J.X."/>
            <person name="Dai P.F."/>
            <person name="Guo W.B."/>
            <person name="Han X.H."/>
            <person name="Huang E.J."/>
            <person name="Li L.F."/>
            <person name="Wei W."/>
            <person name="Gao Y.C."/>
            <person name="Liu J.Z."/>
            <person name="Shao H.Z."/>
            <person name="Wang X."/>
            <person name="Wang C.C."/>
            <person name="Yang T.C."/>
            <person name="Huo Q.B."/>
            <person name="Li W."/>
            <person name="Chen H.Y."/>
            <person name="Chen S.E."/>
            <person name="Zhou L.G."/>
            <person name="Ni X.B."/>
            <person name="Tian J.H."/>
            <person name="Sheng Y."/>
            <person name="Liu T."/>
            <person name="Pan Y.S."/>
            <person name="Xia L.Y."/>
            <person name="Li J."/>
            <person name="Zhao F."/>
            <person name="Cao W.C."/>
        </authorList>
    </citation>
    <scope>NUCLEOTIDE SEQUENCE</scope>
    <source>
        <strain evidence="1">Rsan-2018</strain>
    </source>
</reference>
<evidence type="ECO:0000313" key="2">
    <source>
        <dbReference type="Proteomes" id="UP000821837"/>
    </source>
</evidence>
<dbReference type="AlphaFoldDB" id="A0A9D4YR82"/>
<accession>A0A9D4YR82</accession>
<sequence>MPAGLLCRNASGSAIASRHTDPEAGDGSAEESEQLVVETICNGGSTSRKAMIKEDKVELTSIFGAYGPFQRIVFLFAVTISMFGAYHNLIITAVAPKIDHWCARPPGAGFDNLTNDEWKQLAIPKEMRQGAEHYSHCEEYDFETNTTVRCNSWEYDHSHYKRTVVDQLRNLPIAGDHTVPHDTVLFRQRYYSFTSSFLRGC</sequence>
<evidence type="ECO:0000313" key="1">
    <source>
        <dbReference type="EMBL" id="KAH7985458.1"/>
    </source>
</evidence>
<dbReference type="VEuPathDB" id="VectorBase:RSAN_030874"/>